<evidence type="ECO:0000259" key="4">
    <source>
        <dbReference type="Pfam" id="PF01082"/>
    </source>
</evidence>
<accession>A0A017T6T6</accession>
<keyword evidence="7" id="KW-1185">Reference proteome</keyword>
<feature type="signal peptide" evidence="3">
    <location>
        <begin position="1"/>
        <end position="17"/>
    </location>
</feature>
<evidence type="ECO:0000259" key="5">
    <source>
        <dbReference type="Pfam" id="PF03712"/>
    </source>
</evidence>
<evidence type="ECO:0000256" key="3">
    <source>
        <dbReference type="SAM" id="SignalP"/>
    </source>
</evidence>
<dbReference type="PANTHER" id="PTHR10157">
    <property type="entry name" value="DOPAMINE BETA HYDROXYLASE RELATED"/>
    <property type="match status" value="1"/>
</dbReference>
<dbReference type="AlphaFoldDB" id="A0A017T6T6"/>
<evidence type="ECO:0000313" key="6">
    <source>
        <dbReference type="EMBL" id="EYF04495.1"/>
    </source>
</evidence>
<evidence type="ECO:0000256" key="2">
    <source>
        <dbReference type="ARBA" id="ARBA00023180"/>
    </source>
</evidence>
<dbReference type="GO" id="GO:0005507">
    <property type="term" value="F:copper ion binding"/>
    <property type="evidence" value="ECO:0007669"/>
    <property type="project" value="InterPro"/>
</dbReference>
<feature type="chain" id="PRO_5001500262" evidence="3">
    <location>
        <begin position="18"/>
        <end position="440"/>
    </location>
</feature>
<dbReference type="RefSeq" id="WP_044244088.1">
    <property type="nucleotide sequence ID" value="NZ_ASRX01000033.1"/>
</dbReference>
<evidence type="ECO:0000313" key="7">
    <source>
        <dbReference type="Proteomes" id="UP000019678"/>
    </source>
</evidence>
<feature type="domain" description="Copper type II ascorbate-dependent monooxygenase C-terminal" evidence="5">
    <location>
        <begin position="294"/>
        <end position="423"/>
    </location>
</feature>
<comment type="caution">
    <text evidence="6">The sequence shown here is derived from an EMBL/GenBank/DDBJ whole genome shotgun (WGS) entry which is preliminary data.</text>
</comment>
<dbReference type="Pfam" id="PF03712">
    <property type="entry name" value="Cu2_monoox_C"/>
    <property type="match status" value="1"/>
</dbReference>
<dbReference type="SUPFAM" id="SSF49742">
    <property type="entry name" value="PHM/PNGase F"/>
    <property type="match status" value="2"/>
</dbReference>
<dbReference type="InterPro" id="IPR000323">
    <property type="entry name" value="Cu2_ascorb_mOase_N"/>
</dbReference>
<organism evidence="6 7">
    <name type="scientific">Chondromyces apiculatus DSM 436</name>
    <dbReference type="NCBI Taxonomy" id="1192034"/>
    <lineage>
        <taxon>Bacteria</taxon>
        <taxon>Pseudomonadati</taxon>
        <taxon>Myxococcota</taxon>
        <taxon>Polyangia</taxon>
        <taxon>Polyangiales</taxon>
        <taxon>Polyangiaceae</taxon>
        <taxon>Chondromyces</taxon>
    </lineage>
</organism>
<dbReference type="InterPro" id="IPR000945">
    <property type="entry name" value="DBH-like"/>
</dbReference>
<protein>
    <submittedName>
        <fullName evidence="6">Putative lipoprotein</fullName>
    </submittedName>
</protein>
<dbReference type="PROSITE" id="PS51257">
    <property type="entry name" value="PROKAR_LIPOPROTEIN"/>
    <property type="match status" value="1"/>
</dbReference>
<keyword evidence="3" id="KW-0732">Signal</keyword>
<keyword evidence="6" id="KW-0449">Lipoprotein</keyword>
<dbReference type="InterPro" id="IPR008977">
    <property type="entry name" value="PHM/PNGase_F_dom_sf"/>
</dbReference>
<proteinExistence type="predicted"/>
<dbReference type="GO" id="GO:0004500">
    <property type="term" value="F:dopamine beta-monooxygenase activity"/>
    <property type="evidence" value="ECO:0007669"/>
    <property type="project" value="InterPro"/>
</dbReference>
<keyword evidence="1" id="KW-1015">Disulfide bond</keyword>
<sequence>MRAAHAFLALLPGLILACGGGGNDTTGAGAGQGEGGAGGSGASNGIPCDVDAVLEKSCRSCHGSEPKFGAPFSLVTHDDLHAPGFSDSGKPMYEMIGARIHDEDKPMPPPPNARVVGDDAATLDAWIAAGAPASGENCGGDGGGGAGGSGAGQPIGCTPDVELTPTAPYEMPQQVEDAYMCYGVTVELDGKRHITTLSPLIDNSTIVHHMLLFAADSSFPSEPQPCGNASMGQLMGVWAPGGQDLVLPAEAGFPIEGTAHFVLQVHYSNLMGLSGERDSSGYRLCTTSDLRDNDADIMAFGTTQISIPANGTQDVTCDLTIPSYIPEMTIVSGMPHMHKLGTQISTTLYPGGDGAAVNLGAANPWNFESQAWTELSTVLKPGDVVSTRCAWNNPTPSTVSFGEDTSDEMCFGFVMYYPKIEFQQWHWGLPALGSSCTDTP</sequence>
<dbReference type="Pfam" id="PF01082">
    <property type="entry name" value="Cu2_monooxygen"/>
    <property type="match status" value="1"/>
</dbReference>
<dbReference type="PANTHER" id="PTHR10157:SF23">
    <property type="entry name" value="MOXD1 HOMOLOG 1"/>
    <property type="match status" value="1"/>
</dbReference>
<dbReference type="Gene3D" id="2.60.120.230">
    <property type="match status" value="1"/>
</dbReference>
<dbReference type="OrthoDB" id="258766at2"/>
<feature type="domain" description="Copper type II ascorbate-dependent monooxygenase N-terminal" evidence="4">
    <location>
        <begin position="170"/>
        <end position="270"/>
    </location>
</feature>
<dbReference type="STRING" id="1192034.CAP_4463"/>
<gene>
    <name evidence="6" type="ORF">CAP_4463</name>
</gene>
<dbReference type="InterPro" id="IPR014784">
    <property type="entry name" value="Cu2_ascorb_mOase-like_C"/>
</dbReference>
<dbReference type="InterPro" id="IPR036939">
    <property type="entry name" value="Cu2_ascorb_mOase_N_sf"/>
</dbReference>
<dbReference type="InterPro" id="IPR024548">
    <property type="entry name" value="Cu2_monoox_C"/>
</dbReference>
<evidence type="ECO:0000256" key="1">
    <source>
        <dbReference type="ARBA" id="ARBA00023157"/>
    </source>
</evidence>
<dbReference type="EMBL" id="ASRX01000033">
    <property type="protein sequence ID" value="EYF04495.1"/>
    <property type="molecule type" value="Genomic_DNA"/>
</dbReference>
<dbReference type="Proteomes" id="UP000019678">
    <property type="component" value="Unassembled WGS sequence"/>
</dbReference>
<reference evidence="6 7" key="1">
    <citation type="submission" date="2013-05" db="EMBL/GenBank/DDBJ databases">
        <title>Genome assembly of Chondromyces apiculatus DSM 436.</title>
        <authorList>
            <person name="Sharma G."/>
            <person name="Khatri I."/>
            <person name="Kaur C."/>
            <person name="Mayilraj S."/>
            <person name="Subramanian S."/>
        </authorList>
    </citation>
    <scope>NUCLEOTIDE SEQUENCE [LARGE SCALE GENOMIC DNA]</scope>
    <source>
        <strain evidence="6 7">DSM 436</strain>
    </source>
</reference>
<name>A0A017T6T6_9BACT</name>
<dbReference type="eggNOG" id="COG2010">
    <property type="taxonomic scope" value="Bacteria"/>
</dbReference>
<dbReference type="Gene3D" id="2.60.120.310">
    <property type="entry name" value="Copper type II, ascorbate-dependent monooxygenase, N-terminal domain"/>
    <property type="match status" value="1"/>
</dbReference>
<keyword evidence="2" id="KW-0325">Glycoprotein</keyword>